<evidence type="ECO:0000256" key="8">
    <source>
        <dbReference type="ARBA" id="ARBA00047899"/>
    </source>
</evidence>
<evidence type="ECO:0000313" key="15">
    <source>
        <dbReference type="Proteomes" id="UP001501475"/>
    </source>
</evidence>
<name>A0ABP4WYX4_9MICO</name>
<evidence type="ECO:0000256" key="7">
    <source>
        <dbReference type="ARBA" id="ARBA00022840"/>
    </source>
</evidence>
<dbReference type="PANTHER" id="PTHR43289:SF6">
    <property type="entry name" value="SERINE_THREONINE-PROTEIN KINASE NEKL-3"/>
    <property type="match status" value="1"/>
</dbReference>
<keyword evidence="4" id="KW-0677">Repeat</keyword>
<comment type="caution">
    <text evidence="14">The sequence shown here is derived from an EMBL/GenBank/DDBJ whole genome shotgun (WGS) entry which is preliminary data.</text>
</comment>
<evidence type="ECO:0000256" key="5">
    <source>
        <dbReference type="ARBA" id="ARBA00022741"/>
    </source>
</evidence>
<dbReference type="SUPFAM" id="SSF56112">
    <property type="entry name" value="Protein kinase-like (PK-like)"/>
    <property type="match status" value="1"/>
</dbReference>
<evidence type="ECO:0000259" key="12">
    <source>
        <dbReference type="PROSITE" id="PS50011"/>
    </source>
</evidence>
<feature type="region of interest" description="Disordered" evidence="11">
    <location>
        <begin position="470"/>
        <end position="490"/>
    </location>
</feature>
<dbReference type="Pfam" id="PF00069">
    <property type="entry name" value="Pkinase"/>
    <property type="match status" value="1"/>
</dbReference>
<feature type="domain" description="PASTA" evidence="13">
    <location>
        <begin position="370"/>
        <end position="436"/>
    </location>
</feature>
<dbReference type="CDD" id="cd14014">
    <property type="entry name" value="STKc_PknB_like"/>
    <property type="match status" value="1"/>
</dbReference>
<feature type="domain" description="Protein kinase" evidence="12">
    <location>
        <begin position="13"/>
        <end position="283"/>
    </location>
</feature>
<accession>A0ABP4WYX4</accession>
<comment type="catalytic activity">
    <reaction evidence="8">
        <text>L-threonyl-[protein] + ATP = O-phospho-L-threonyl-[protein] + ADP + H(+)</text>
        <dbReference type="Rhea" id="RHEA:46608"/>
        <dbReference type="Rhea" id="RHEA-COMP:11060"/>
        <dbReference type="Rhea" id="RHEA-COMP:11605"/>
        <dbReference type="ChEBI" id="CHEBI:15378"/>
        <dbReference type="ChEBI" id="CHEBI:30013"/>
        <dbReference type="ChEBI" id="CHEBI:30616"/>
        <dbReference type="ChEBI" id="CHEBI:61977"/>
        <dbReference type="ChEBI" id="CHEBI:456216"/>
        <dbReference type="EC" id="2.7.11.1"/>
    </reaction>
</comment>
<evidence type="ECO:0000256" key="11">
    <source>
        <dbReference type="SAM" id="MobiDB-lite"/>
    </source>
</evidence>
<dbReference type="Gene3D" id="3.30.10.20">
    <property type="match status" value="3"/>
</dbReference>
<dbReference type="Gene3D" id="1.10.510.10">
    <property type="entry name" value="Transferase(Phosphotransferase) domain 1"/>
    <property type="match status" value="1"/>
</dbReference>
<dbReference type="EMBL" id="BAAAPN010000053">
    <property type="protein sequence ID" value="GAA1763678.1"/>
    <property type="molecule type" value="Genomic_DNA"/>
</dbReference>
<proteinExistence type="predicted"/>
<comment type="catalytic activity">
    <reaction evidence="9">
        <text>L-seryl-[protein] + ATP = O-phospho-L-seryl-[protein] + ADP + H(+)</text>
        <dbReference type="Rhea" id="RHEA:17989"/>
        <dbReference type="Rhea" id="RHEA-COMP:9863"/>
        <dbReference type="Rhea" id="RHEA-COMP:11604"/>
        <dbReference type="ChEBI" id="CHEBI:15378"/>
        <dbReference type="ChEBI" id="CHEBI:29999"/>
        <dbReference type="ChEBI" id="CHEBI:30616"/>
        <dbReference type="ChEBI" id="CHEBI:83421"/>
        <dbReference type="ChEBI" id="CHEBI:456216"/>
        <dbReference type="EC" id="2.7.11.1"/>
    </reaction>
</comment>
<keyword evidence="2" id="KW-0723">Serine/threonine-protein kinase</keyword>
<dbReference type="PROSITE" id="PS00108">
    <property type="entry name" value="PROTEIN_KINASE_ST"/>
    <property type="match status" value="1"/>
</dbReference>
<evidence type="ECO:0000256" key="6">
    <source>
        <dbReference type="ARBA" id="ARBA00022777"/>
    </source>
</evidence>
<dbReference type="InterPro" id="IPR000719">
    <property type="entry name" value="Prot_kinase_dom"/>
</dbReference>
<dbReference type="Gene3D" id="3.30.200.20">
    <property type="entry name" value="Phosphorylase Kinase, domain 1"/>
    <property type="match status" value="1"/>
</dbReference>
<evidence type="ECO:0000259" key="13">
    <source>
        <dbReference type="PROSITE" id="PS51178"/>
    </source>
</evidence>
<evidence type="ECO:0000256" key="9">
    <source>
        <dbReference type="ARBA" id="ARBA00048679"/>
    </source>
</evidence>
<dbReference type="PROSITE" id="PS51178">
    <property type="entry name" value="PASTA"/>
    <property type="match status" value="3"/>
</dbReference>
<evidence type="ECO:0000256" key="4">
    <source>
        <dbReference type="ARBA" id="ARBA00022737"/>
    </source>
</evidence>
<sequence length="635" mass="67327">MSTPVPKLLGGRYEVGDLIGRGGMAEVHRGYDTRLGRSVAIKILRSDHVRDPHFLSRFRREAHSVAGLNHRSIVAVYDSGEDQLIESGGAKIAVPYIVMEFVDGHTLREILNARGALDPHEASRITEGVLDALAYSHHAGMVHRDIKPANVMVAQDGSVKVMDFGIARAVADTQATMTQTSSVMGTAQYISPEQAEGQPVDARSDLYSTGCLLFELLTGRTPFVGEPVSLTYQHVTKAPPLPSELNSAVPEALDAIVALALTKDRDRRYQNAGDFRDDLRSYRLGRAISPPARAALIADLPTQAVPQTPAADAVIAPVAPPPRPPEPETASLPTAYDKKRGRGGAIALVLSLIAALAVLGIAGKMYLDSRPVMIEVPNVVGAPVETAKARILAADLQVTVEYQPSRDVAKDHVIKQDPKEYSEQLARALITLTVSGGPAATRVPPLVGMEQSVAEQAIKDAGLTVGTITKLDSPEQPKNHVVSSTPEPYADAAEGDSVSLVIATGKVTVPDLKGKTEDEARAILSDLRLPVVTETRESSEPEGTVLEQSPKAGKVNVGTEITLVLAKARPVTQTFTITQTPSSSSTTTTTTDQPSTPPTSESSTPPPITQTSPGTARSTTTTTTAPTSPAHLPRP</sequence>
<dbReference type="InterPro" id="IPR017441">
    <property type="entry name" value="Protein_kinase_ATP_BS"/>
</dbReference>
<keyword evidence="5 10" id="KW-0547">Nucleotide-binding</keyword>
<keyword evidence="3" id="KW-0808">Transferase</keyword>
<dbReference type="InterPro" id="IPR005543">
    <property type="entry name" value="PASTA_dom"/>
</dbReference>
<feature type="domain" description="PASTA" evidence="13">
    <location>
        <begin position="437"/>
        <end position="502"/>
    </location>
</feature>
<dbReference type="RefSeq" id="WP_344066475.1">
    <property type="nucleotide sequence ID" value="NZ_BAAAPN010000053.1"/>
</dbReference>
<dbReference type="PROSITE" id="PS50011">
    <property type="entry name" value="PROTEIN_KINASE_DOM"/>
    <property type="match status" value="1"/>
</dbReference>
<evidence type="ECO:0000256" key="2">
    <source>
        <dbReference type="ARBA" id="ARBA00022527"/>
    </source>
</evidence>
<dbReference type="CDD" id="cd06577">
    <property type="entry name" value="PASTA_pknB"/>
    <property type="match status" value="3"/>
</dbReference>
<organism evidence="14 15">
    <name type="scientific">Nostocoides vanveenii</name>
    <dbReference type="NCBI Taxonomy" id="330835"/>
    <lineage>
        <taxon>Bacteria</taxon>
        <taxon>Bacillati</taxon>
        <taxon>Actinomycetota</taxon>
        <taxon>Actinomycetes</taxon>
        <taxon>Micrococcales</taxon>
        <taxon>Intrasporangiaceae</taxon>
        <taxon>Nostocoides</taxon>
    </lineage>
</organism>
<dbReference type="SMART" id="SM00220">
    <property type="entry name" value="S_TKc"/>
    <property type="match status" value="1"/>
</dbReference>
<feature type="binding site" evidence="10">
    <location>
        <position position="42"/>
    </location>
    <ligand>
        <name>ATP</name>
        <dbReference type="ChEBI" id="CHEBI:30616"/>
    </ligand>
</feature>
<dbReference type="PANTHER" id="PTHR43289">
    <property type="entry name" value="MITOGEN-ACTIVATED PROTEIN KINASE KINASE KINASE 20-RELATED"/>
    <property type="match status" value="1"/>
</dbReference>
<feature type="domain" description="PASTA" evidence="13">
    <location>
        <begin position="503"/>
        <end position="567"/>
    </location>
</feature>
<dbReference type="InterPro" id="IPR008271">
    <property type="entry name" value="Ser/Thr_kinase_AS"/>
</dbReference>
<gene>
    <name evidence="14" type="primary">pknB_1</name>
    <name evidence="14" type="ORF">GCM10009810_23560</name>
</gene>
<dbReference type="NCBIfam" id="NF033483">
    <property type="entry name" value="PknB_PASTA_kin"/>
    <property type="match status" value="1"/>
</dbReference>
<keyword evidence="15" id="KW-1185">Reference proteome</keyword>
<evidence type="ECO:0000256" key="10">
    <source>
        <dbReference type="PROSITE-ProRule" id="PRU10141"/>
    </source>
</evidence>
<dbReference type="PROSITE" id="PS00107">
    <property type="entry name" value="PROTEIN_KINASE_ATP"/>
    <property type="match status" value="1"/>
</dbReference>
<dbReference type="SMART" id="SM00740">
    <property type="entry name" value="PASTA"/>
    <property type="match status" value="3"/>
</dbReference>
<evidence type="ECO:0000313" key="14">
    <source>
        <dbReference type="EMBL" id="GAA1763678.1"/>
    </source>
</evidence>
<protein>
    <recommendedName>
        <fullName evidence="1">non-specific serine/threonine protein kinase</fullName>
        <ecNumber evidence="1">2.7.11.1</ecNumber>
    </recommendedName>
</protein>
<feature type="region of interest" description="Disordered" evidence="11">
    <location>
        <begin position="575"/>
        <end position="635"/>
    </location>
</feature>
<evidence type="ECO:0000256" key="3">
    <source>
        <dbReference type="ARBA" id="ARBA00022679"/>
    </source>
</evidence>
<dbReference type="EC" id="2.7.11.1" evidence="1"/>
<keyword evidence="6 14" id="KW-0418">Kinase</keyword>
<dbReference type="Proteomes" id="UP001501475">
    <property type="component" value="Unassembled WGS sequence"/>
</dbReference>
<dbReference type="Pfam" id="PF03793">
    <property type="entry name" value="PASTA"/>
    <property type="match status" value="3"/>
</dbReference>
<keyword evidence="7 10" id="KW-0067">ATP-binding</keyword>
<dbReference type="GO" id="GO:0016301">
    <property type="term" value="F:kinase activity"/>
    <property type="evidence" value="ECO:0007669"/>
    <property type="project" value="UniProtKB-KW"/>
</dbReference>
<evidence type="ECO:0000256" key="1">
    <source>
        <dbReference type="ARBA" id="ARBA00012513"/>
    </source>
</evidence>
<reference evidence="15" key="1">
    <citation type="journal article" date="2019" name="Int. J. Syst. Evol. Microbiol.">
        <title>The Global Catalogue of Microorganisms (GCM) 10K type strain sequencing project: providing services to taxonomists for standard genome sequencing and annotation.</title>
        <authorList>
            <consortium name="The Broad Institute Genomics Platform"/>
            <consortium name="The Broad Institute Genome Sequencing Center for Infectious Disease"/>
            <person name="Wu L."/>
            <person name="Ma J."/>
        </authorList>
    </citation>
    <scope>NUCLEOTIDE SEQUENCE [LARGE SCALE GENOMIC DNA]</scope>
    <source>
        <strain evidence="15">JCM 15591</strain>
    </source>
</reference>
<dbReference type="InterPro" id="IPR011009">
    <property type="entry name" value="Kinase-like_dom_sf"/>
</dbReference>